<gene>
    <name evidence="4" type="ORF">EGH21_11175</name>
</gene>
<sequence>MTERAPTTVTVDRDVPFHEAGGETLLLDVYESTASSGPKPVAVLVRGGGFTVGDKGEFARHAIDLAEDGYLVVEPQYRLAPEHTFPAALVDVKAAIEWCRSEADAYGADPQRVVAVGHSAGANLVVLAAATADDPALEPDLYPGASSELSAVVGYAGVYDFRAMAETAAGDEDIDRQYLGGGPEEVPEAYELASPVAQATVSMPPTLLLHGEDDDVLPPAQSELLARTLDPLTEVTYDPVPGGHAFPFNGAFYDDVYERTAEFLQRHVGTTADVEGAGEPSLDEGLGGGKPPGGGPAGGPDDPRF</sequence>
<evidence type="ECO:0000313" key="4">
    <source>
        <dbReference type="EMBL" id="MBX0323590.1"/>
    </source>
</evidence>
<dbReference type="RefSeq" id="WP_220618550.1">
    <property type="nucleotide sequence ID" value="NZ_RKLR01000003.1"/>
</dbReference>
<feature type="region of interest" description="Disordered" evidence="2">
    <location>
        <begin position="271"/>
        <end position="305"/>
    </location>
</feature>
<dbReference type="AlphaFoldDB" id="A0AAW4PQS9"/>
<dbReference type="InterPro" id="IPR050300">
    <property type="entry name" value="GDXG_lipolytic_enzyme"/>
</dbReference>
<proteinExistence type="predicted"/>
<reference evidence="4 5" key="1">
    <citation type="submission" date="2021-06" db="EMBL/GenBank/DDBJ databases">
        <title>Halomicroarcula sp. a new haloarchaeum isolated from saline soil.</title>
        <authorList>
            <person name="Duran-Viseras A."/>
            <person name="Sanchez-Porro C."/>
            <person name="Ventosa A."/>
        </authorList>
    </citation>
    <scope>NUCLEOTIDE SEQUENCE [LARGE SCALE GENOMIC DNA]</scope>
    <source>
        <strain evidence="4 5">F13</strain>
    </source>
</reference>
<evidence type="ECO:0000259" key="3">
    <source>
        <dbReference type="Pfam" id="PF20434"/>
    </source>
</evidence>
<dbReference type="GO" id="GO:0016787">
    <property type="term" value="F:hydrolase activity"/>
    <property type="evidence" value="ECO:0007669"/>
    <property type="project" value="UniProtKB-KW"/>
</dbReference>
<feature type="compositionally biased region" description="Gly residues" evidence="2">
    <location>
        <begin position="285"/>
        <end position="298"/>
    </location>
</feature>
<evidence type="ECO:0000313" key="5">
    <source>
        <dbReference type="Proteomes" id="UP001430377"/>
    </source>
</evidence>
<feature type="domain" description="BD-FAE-like" evidence="3">
    <location>
        <begin position="27"/>
        <end position="229"/>
    </location>
</feature>
<comment type="caution">
    <text evidence="4">The sequence shown here is derived from an EMBL/GenBank/DDBJ whole genome shotgun (WGS) entry which is preliminary data.</text>
</comment>
<dbReference type="Gene3D" id="3.40.50.1820">
    <property type="entry name" value="alpha/beta hydrolase"/>
    <property type="match status" value="1"/>
</dbReference>
<dbReference type="Pfam" id="PF20434">
    <property type="entry name" value="BD-FAE"/>
    <property type="match status" value="1"/>
</dbReference>
<dbReference type="EMBL" id="RKLR01000003">
    <property type="protein sequence ID" value="MBX0323590.1"/>
    <property type="molecule type" value="Genomic_DNA"/>
</dbReference>
<keyword evidence="1 4" id="KW-0378">Hydrolase</keyword>
<dbReference type="InterPro" id="IPR029058">
    <property type="entry name" value="AB_hydrolase_fold"/>
</dbReference>
<organism evidence="4 5">
    <name type="scientific">Haloarcula rubra</name>
    <dbReference type="NCBI Taxonomy" id="2487747"/>
    <lineage>
        <taxon>Archaea</taxon>
        <taxon>Methanobacteriati</taxon>
        <taxon>Methanobacteriota</taxon>
        <taxon>Stenosarchaea group</taxon>
        <taxon>Halobacteria</taxon>
        <taxon>Halobacteriales</taxon>
        <taxon>Haloarculaceae</taxon>
        <taxon>Haloarcula</taxon>
    </lineage>
</organism>
<dbReference type="InterPro" id="IPR049492">
    <property type="entry name" value="BD-FAE-like_dom"/>
</dbReference>
<dbReference type="Proteomes" id="UP001430377">
    <property type="component" value="Unassembled WGS sequence"/>
</dbReference>
<dbReference type="PANTHER" id="PTHR48081">
    <property type="entry name" value="AB HYDROLASE SUPERFAMILY PROTEIN C4A8.06C"/>
    <property type="match status" value="1"/>
</dbReference>
<evidence type="ECO:0000256" key="2">
    <source>
        <dbReference type="SAM" id="MobiDB-lite"/>
    </source>
</evidence>
<dbReference type="SUPFAM" id="SSF53474">
    <property type="entry name" value="alpha/beta-Hydrolases"/>
    <property type="match status" value="1"/>
</dbReference>
<keyword evidence="5" id="KW-1185">Reference proteome</keyword>
<evidence type="ECO:0000256" key="1">
    <source>
        <dbReference type="ARBA" id="ARBA00022801"/>
    </source>
</evidence>
<name>A0AAW4PQS9_9EURY</name>
<accession>A0AAW4PQS9</accession>
<protein>
    <submittedName>
        <fullName evidence="4">Alpha/beta hydrolase</fullName>
    </submittedName>
</protein>